<dbReference type="Pfam" id="PF10003">
    <property type="entry name" value="DUF2244"/>
    <property type="match status" value="1"/>
</dbReference>
<dbReference type="EMBL" id="RBIG01000003">
    <property type="protein sequence ID" value="RKQ68674.1"/>
    <property type="molecule type" value="Genomic_DNA"/>
</dbReference>
<comment type="caution">
    <text evidence="2">The sequence shown here is derived from an EMBL/GenBank/DDBJ whole genome shotgun (WGS) entry which is preliminary data.</text>
</comment>
<feature type="transmembrane region" description="Helical" evidence="1">
    <location>
        <begin position="32"/>
        <end position="52"/>
    </location>
</feature>
<dbReference type="InterPro" id="IPR019253">
    <property type="entry name" value="DUF2244_TM"/>
</dbReference>
<dbReference type="RefSeq" id="WP_121221408.1">
    <property type="nucleotide sequence ID" value="NZ_RBIG01000003.1"/>
</dbReference>
<accession>A0A420WCD0</accession>
<sequence>MEIAETLEAAAPRRPYLDVTLTPHRSLPPAGFYLLIGMVGGVSLTMGIMFLIVGAWPVFGFLGLDVALLYFAFRMNYRAALARETVRLDETELAVQRFSPAGHVRRWSFQPYWLKVLHEAASEYPVPLVLASHGRRLEIASFLSQPEKTELAEALREALARSRAPDLPTS</sequence>
<dbReference type="PIRSF" id="PIRSF032162">
    <property type="entry name" value="UCP032162_imp"/>
    <property type="match status" value="1"/>
</dbReference>
<proteinExistence type="predicted"/>
<keyword evidence="1" id="KW-1133">Transmembrane helix</keyword>
<organism evidence="2 3">
    <name type="scientific">Oceanibaculum indicum</name>
    <dbReference type="NCBI Taxonomy" id="526216"/>
    <lineage>
        <taxon>Bacteria</taxon>
        <taxon>Pseudomonadati</taxon>
        <taxon>Pseudomonadota</taxon>
        <taxon>Alphaproteobacteria</taxon>
        <taxon>Rhodospirillales</taxon>
        <taxon>Oceanibaculaceae</taxon>
        <taxon>Oceanibaculum</taxon>
    </lineage>
</organism>
<keyword evidence="1" id="KW-0812">Transmembrane</keyword>
<keyword evidence="1" id="KW-0472">Membrane</keyword>
<gene>
    <name evidence="2" type="ORF">BCL74_3156</name>
</gene>
<feature type="transmembrane region" description="Helical" evidence="1">
    <location>
        <begin position="58"/>
        <end position="77"/>
    </location>
</feature>
<dbReference type="OrthoDB" id="9808190at2"/>
<evidence type="ECO:0000256" key="1">
    <source>
        <dbReference type="SAM" id="Phobius"/>
    </source>
</evidence>
<dbReference type="AlphaFoldDB" id="A0A420WCD0"/>
<name>A0A420WCD0_9PROT</name>
<evidence type="ECO:0000313" key="3">
    <source>
        <dbReference type="Proteomes" id="UP000277424"/>
    </source>
</evidence>
<protein>
    <submittedName>
        <fullName evidence="2">Putative membrane protein</fullName>
    </submittedName>
</protein>
<dbReference type="InterPro" id="IPR016990">
    <property type="entry name" value="UCP032162_TM"/>
</dbReference>
<reference evidence="2 3" key="1">
    <citation type="submission" date="2018-10" db="EMBL/GenBank/DDBJ databases">
        <title>Comparative analysis of microorganisms from saline springs in Andes Mountain Range, Colombia.</title>
        <authorList>
            <person name="Rubin E."/>
        </authorList>
    </citation>
    <scope>NUCLEOTIDE SEQUENCE [LARGE SCALE GENOMIC DNA]</scope>
    <source>
        <strain evidence="2 3">USBA 36</strain>
    </source>
</reference>
<evidence type="ECO:0000313" key="2">
    <source>
        <dbReference type="EMBL" id="RKQ68674.1"/>
    </source>
</evidence>
<dbReference type="Proteomes" id="UP000277424">
    <property type="component" value="Unassembled WGS sequence"/>
</dbReference>